<dbReference type="SUPFAM" id="SSF56112">
    <property type="entry name" value="Protein kinase-like (PK-like)"/>
    <property type="match status" value="1"/>
</dbReference>
<dbReference type="FunFam" id="3.40.50.300:FF:000326">
    <property type="entry name" value="P-loop containing nucleoside triphosphate hydrolase"/>
    <property type="match status" value="1"/>
</dbReference>
<reference evidence="8 9" key="1">
    <citation type="submission" date="2015-11" db="EMBL/GenBank/DDBJ databases">
        <title>Genomes and virulence difference between two physiological races of Phytophthora nicotianae.</title>
        <authorList>
            <person name="Liu H."/>
            <person name="Ma X."/>
            <person name="Yu H."/>
            <person name="Fang D."/>
            <person name="Li Y."/>
            <person name="Wang X."/>
            <person name="Wang W."/>
            <person name="Dong Y."/>
            <person name="Xiao B."/>
        </authorList>
    </citation>
    <scope>NUCLEOTIDE SEQUENCE [LARGE SCALE GENOMIC DNA]</scope>
    <source>
        <strain evidence="9">race 0</strain>
    </source>
</reference>
<dbReference type="EMBL" id="LNFO01004517">
    <property type="protein sequence ID" value="KUF80720.1"/>
    <property type="molecule type" value="Genomic_DNA"/>
</dbReference>
<dbReference type="PROSITE" id="PS00107">
    <property type="entry name" value="PROTEIN_KINASE_ATP"/>
    <property type="match status" value="1"/>
</dbReference>
<dbReference type="SMART" id="SM00220">
    <property type="entry name" value="S_TKc"/>
    <property type="match status" value="1"/>
</dbReference>
<dbReference type="InterPro" id="IPR027417">
    <property type="entry name" value="P-loop_NTPase"/>
</dbReference>
<evidence type="ECO:0000256" key="5">
    <source>
        <dbReference type="PROSITE-ProRule" id="PRU10141"/>
    </source>
</evidence>
<dbReference type="CDD" id="cd05117">
    <property type="entry name" value="STKc_CAMK"/>
    <property type="match status" value="1"/>
</dbReference>
<proteinExistence type="predicted"/>
<evidence type="ECO:0000313" key="9">
    <source>
        <dbReference type="Proteomes" id="UP000052943"/>
    </source>
</evidence>
<keyword evidence="4 5" id="KW-0067">ATP-binding</keyword>
<dbReference type="GO" id="GO:0004672">
    <property type="term" value="F:protein kinase activity"/>
    <property type="evidence" value="ECO:0007669"/>
    <property type="project" value="InterPro"/>
</dbReference>
<evidence type="ECO:0000313" key="8">
    <source>
        <dbReference type="EMBL" id="KUF80720.1"/>
    </source>
</evidence>
<dbReference type="InterPro" id="IPR017441">
    <property type="entry name" value="Protein_kinase_ATP_BS"/>
</dbReference>
<dbReference type="CDD" id="cd18042">
    <property type="entry name" value="DEXXQc_SETX"/>
    <property type="match status" value="1"/>
</dbReference>
<sequence>MGAAQSWCCGVKGRDELQPGKRRPNGFKHDRDMHAVRSPHVTSAPQPIKLLGPSYSSGSMESKYEMLDEIGHGGTSVVYKCCERRTGVVRACKIIDRRAVEREHNVVMEQFQVEIQVLQSLKHPNIIHIEDVFLSESKICMVTEYMGGGELFDYVVDRGTLSEVEASTIVRQITSAVAYLHARGIIHRDLKPENLMLTSKSRGASVKIIDFGLAKLLDADDKTASFLGTRGYLAPEMLQRQAYSMSVDMWALGIIVYVLLCGCLPFDDDGGKIANEKAARMRRSTRLEAASGARAPRMSKLIAQHAQRVRQGADESEDEWKPDAEEDGDASEQAEELSDSASSEEELAKRRIRVNKRKVIDSDDSDQDKKPRRAKMKMKKVKRTTKMLETPPPPPVKIKQTAAQAVKKVAAAAKIETKRNGNASFPMKDEAPDAHRRPVKQQKRANMQVNSDRRQATVSYSGVPSNHTLDNFFDEILEWKFYEALRREVQGSHSLNIANDGSEEGEVEVEVEKVPSKFRSYEHYFSVWKPLALEEVQAQTINAVTTDRPNPIPVTVKGFGATFISKSCKIRVDPKKQNIPGMRRKGGWDHLNELFMNDLVLISPDQDYFRKALASSKGVKIEANGEDAQDTSSVGFLAIVATQRASKEGLTMTILRSGLGALEKEENIYLFKLNNLITSVREFRALCDCSHYGLLPLLLSGEHKQGTMQLDSLGLKYVQWLSRTFNDSQREAITAAATSEGFTLIKGPPGTGKTTTLKGLLNSLHLREYNRYYNAVLDVARRPDSETAKAWAQVGNEKPHILVTAPSNAAVDNIVSKVIEEGFCDGEGRRYFPKIVRVGRGLSASVQSVGLENQVDQICSQPLEVLEGHIGRLRHELMVVERDSLMLRDQLRNIVAWIEHDPIKALEEIAQHDAQQNQAAVAARAAAEAQSSPVPPPLDLPPPSALEQKPLSPPPPPTAYPDSPPPPPSPPAPEIPGEASSIHSTSAFEGGEVAANMPEEEEDEEFPASFGAPPPAWDEQESSFNAEASGKALNAFLDDGSNSEEDEPLPGAAHEVKTEDQEEQDEPFPAPPQRQTEMETSSSEDGSSSKPIEVDDDDDNDTPEQDEPLPGHEPNAEVREQSPRLPPPAAPKETKEWGPIDYSRYHPYVAMAQRINGCLEKLSEVKLELQRFEFARQAVSEMRGKLSQSTRQSLEVSFLDTAHIVFTTLSSAGVAALDASARYDVLVVDEAAQAVELSTIIPMKFGSKQCVLVGDPQQLSATVFSRNSGQSLYERSLFERLESCEHPVHMLRTQYRSHPMISDFPRNYFYGGKLQDGDNVKGDEYVKPYHSLGPAFMPLVFWNLLSSRENSTKSVSRMNVGEAELAVNLFLTLKNSCPPNAIAGKVGMITPYSQQMDELKSQFRRVLGDRYEQEVEINTVDGFQGREKDIIILSTVRADPKAGVGFLNDIRRMNVALTRAKFACYVIGKENTLRSSKPWSALLDHVVDVATEDEGEERQCNSTRHNSNFYKAQDRNTLIKFHRDILLSVAQYRPFLLLRCMVLDLTLEIPLRTSLDQRIMVLEEVILILEILDNVLDEELGLRALEAETWQKLVYPMRETMPFFVSSLRAIDDWKRAHAKRADAITQAELDANAKYVKSPFARSMNIEDLLRFLDDTVLDINFMVQLPSIEKCLEKWWKLYAHGRQVIDQDILRSVYYDLAFVLVEAKTETLHKNSVSMIMRASWTKWSPKEPPLGKSEFFRLLFILAHLMTTTERLGDYITFFHDTMGKIARKYRQKQMRTEQHSRRPRLRRKSTLDEILRSGSAGSSKVLSVPMGRIPMHGDGVLSDDEDQGGDCFVELLERNSRYQRVVVDPLLNDRRFQDKFRQPGGGINSNTTSMNDMLVALNPTSNKYCPPLLASRLKTCTSPSPSRVGSPLLNTRASGGYDHTTPSNQAISQSLREQKLRTSTSTPAIGGLSKSDAAWHTPNDTSLTPREEELMRRSLSRVTLKTRVDRNKAAGAERLKNRGHEVLDTLPKREGKQKKEIYLAIST</sequence>
<feature type="binding site" evidence="5">
    <location>
        <position position="93"/>
    </location>
    <ligand>
        <name>ATP</name>
        <dbReference type="ChEBI" id="CHEBI:30616"/>
    </ligand>
</feature>
<feature type="compositionally biased region" description="Pro residues" evidence="6">
    <location>
        <begin position="933"/>
        <end position="944"/>
    </location>
</feature>
<evidence type="ECO:0000256" key="2">
    <source>
        <dbReference type="ARBA" id="ARBA00022801"/>
    </source>
</evidence>
<dbReference type="PANTHER" id="PTHR10887:SF495">
    <property type="entry name" value="HELICASE SENATAXIN ISOFORM X1-RELATED"/>
    <property type="match status" value="1"/>
</dbReference>
<feature type="compositionally biased region" description="Low complexity" evidence="6">
    <location>
        <begin position="1078"/>
        <end position="1091"/>
    </location>
</feature>
<feature type="compositionally biased region" description="Acidic residues" evidence="6">
    <location>
        <begin position="314"/>
        <end position="345"/>
    </location>
</feature>
<dbReference type="Pfam" id="PF13087">
    <property type="entry name" value="AAA_12"/>
    <property type="match status" value="1"/>
</dbReference>
<evidence type="ECO:0000256" key="1">
    <source>
        <dbReference type="ARBA" id="ARBA00022741"/>
    </source>
</evidence>
<dbReference type="PANTHER" id="PTHR10887">
    <property type="entry name" value="DNA2/NAM7 HELICASE FAMILY"/>
    <property type="match status" value="1"/>
</dbReference>
<protein>
    <submittedName>
        <fullName evidence="8">Helicase</fullName>
    </submittedName>
</protein>
<dbReference type="GO" id="GO:0016787">
    <property type="term" value="F:hydrolase activity"/>
    <property type="evidence" value="ECO:0007669"/>
    <property type="project" value="UniProtKB-KW"/>
</dbReference>
<keyword evidence="2" id="KW-0378">Hydrolase</keyword>
<feature type="compositionally biased region" description="Basic and acidic residues" evidence="6">
    <location>
        <begin position="427"/>
        <end position="436"/>
    </location>
</feature>
<feature type="compositionally biased region" description="Polar residues" evidence="6">
    <location>
        <begin position="1942"/>
        <end position="1953"/>
    </location>
</feature>
<name>A0A0W8C9K1_PHYNI</name>
<dbReference type="PROSITE" id="PS50011">
    <property type="entry name" value="PROTEIN_KINASE_DOM"/>
    <property type="match status" value="1"/>
</dbReference>
<dbReference type="FunFam" id="1.10.510.10:FF:000571">
    <property type="entry name" value="Maternal embryonic leucine zipper kinase"/>
    <property type="match status" value="1"/>
</dbReference>
<dbReference type="GO" id="GO:0005694">
    <property type="term" value="C:chromosome"/>
    <property type="evidence" value="ECO:0007669"/>
    <property type="project" value="UniProtKB-ARBA"/>
</dbReference>
<evidence type="ECO:0000256" key="3">
    <source>
        <dbReference type="ARBA" id="ARBA00022806"/>
    </source>
</evidence>
<feature type="domain" description="Protein kinase" evidence="7">
    <location>
        <begin position="64"/>
        <end position="337"/>
    </location>
</feature>
<feature type="region of interest" description="Disordered" evidence="6">
    <location>
        <begin position="415"/>
        <end position="461"/>
    </location>
</feature>
<accession>A0A0W8C9K1</accession>
<dbReference type="InterPro" id="IPR008271">
    <property type="entry name" value="Ser/Thr_kinase_AS"/>
</dbReference>
<comment type="caution">
    <text evidence="8">The sequence shown here is derived from an EMBL/GenBank/DDBJ whole genome shotgun (WGS) entry which is preliminary data.</text>
</comment>
<organism evidence="8 9">
    <name type="scientific">Phytophthora nicotianae</name>
    <name type="common">Potato buckeye rot agent</name>
    <name type="synonym">Phytophthora parasitica</name>
    <dbReference type="NCBI Taxonomy" id="4792"/>
    <lineage>
        <taxon>Eukaryota</taxon>
        <taxon>Sar</taxon>
        <taxon>Stramenopiles</taxon>
        <taxon>Oomycota</taxon>
        <taxon>Peronosporomycetes</taxon>
        <taxon>Peronosporales</taxon>
        <taxon>Peronosporaceae</taxon>
        <taxon>Phytophthora</taxon>
    </lineage>
</organism>
<dbReference type="InterPro" id="IPR041679">
    <property type="entry name" value="DNA2/NAM7-like_C"/>
</dbReference>
<evidence type="ECO:0000259" key="7">
    <source>
        <dbReference type="PROSITE" id="PS50011"/>
    </source>
</evidence>
<feature type="compositionally biased region" description="Polar residues" evidence="6">
    <location>
        <begin position="444"/>
        <end position="461"/>
    </location>
</feature>
<dbReference type="Gene3D" id="1.10.510.10">
    <property type="entry name" value="Transferase(Phosphotransferase) domain 1"/>
    <property type="match status" value="1"/>
</dbReference>
<dbReference type="PROSITE" id="PS00108">
    <property type="entry name" value="PROTEIN_KINASE_ST"/>
    <property type="match status" value="1"/>
</dbReference>
<dbReference type="InterPro" id="IPR045055">
    <property type="entry name" value="DNA2/NAM7-like"/>
</dbReference>
<keyword evidence="3 8" id="KW-0347">Helicase</keyword>
<dbReference type="Gene3D" id="3.40.50.300">
    <property type="entry name" value="P-loop containing nucleotide triphosphate hydrolases"/>
    <property type="match status" value="3"/>
</dbReference>
<dbReference type="CDD" id="cd18808">
    <property type="entry name" value="SF1_C_Upf1"/>
    <property type="match status" value="1"/>
</dbReference>
<dbReference type="GO" id="GO:0004386">
    <property type="term" value="F:helicase activity"/>
    <property type="evidence" value="ECO:0007669"/>
    <property type="project" value="UniProtKB-KW"/>
</dbReference>
<feature type="compositionally biased region" description="Basic residues" evidence="6">
    <location>
        <begin position="370"/>
        <end position="385"/>
    </location>
</feature>
<dbReference type="InterPro" id="IPR011009">
    <property type="entry name" value="Kinase-like_dom_sf"/>
</dbReference>
<dbReference type="STRING" id="4790.A0A0W8C9K1"/>
<feature type="region of interest" description="Disordered" evidence="6">
    <location>
        <begin position="920"/>
        <end position="1139"/>
    </location>
</feature>
<dbReference type="InterPro" id="IPR041677">
    <property type="entry name" value="DNA2/NAM7_AAA_11"/>
</dbReference>
<dbReference type="Pfam" id="PF13086">
    <property type="entry name" value="AAA_11"/>
    <property type="match status" value="2"/>
</dbReference>
<feature type="region of interest" description="Disordered" evidence="6">
    <location>
        <begin position="305"/>
        <end position="397"/>
    </location>
</feature>
<gene>
    <name evidence="8" type="ORF">AM587_10016257</name>
</gene>
<dbReference type="Proteomes" id="UP000052943">
    <property type="component" value="Unassembled WGS sequence"/>
</dbReference>
<evidence type="ECO:0000256" key="6">
    <source>
        <dbReference type="SAM" id="MobiDB-lite"/>
    </source>
</evidence>
<dbReference type="InterPro" id="IPR047187">
    <property type="entry name" value="SF1_C_Upf1"/>
</dbReference>
<dbReference type="OrthoDB" id="6513042at2759"/>
<dbReference type="Pfam" id="PF00069">
    <property type="entry name" value="Pkinase"/>
    <property type="match status" value="1"/>
</dbReference>
<keyword evidence="1 5" id="KW-0547">Nucleotide-binding</keyword>
<feature type="compositionally biased region" description="Pro residues" evidence="6">
    <location>
        <begin position="951"/>
        <end position="974"/>
    </location>
</feature>
<feature type="compositionally biased region" description="Acidic residues" evidence="6">
    <location>
        <begin position="1094"/>
        <end position="1107"/>
    </location>
</feature>
<dbReference type="SUPFAM" id="SSF52540">
    <property type="entry name" value="P-loop containing nucleoside triphosphate hydrolases"/>
    <property type="match status" value="1"/>
</dbReference>
<dbReference type="InterPro" id="IPR000719">
    <property type="entry name" value="Prot_kinase_dom"/>
</dbReference>
<feature type="region of interest" description="Disordered" evidence="6">
    <location>
        <begin position="1942"/>
        <end position="1973"/>
    </location>
</feature>
<feature type="compositionally biased region" description="Low complexity" evidence="6">
    <location>
        <begin position="920"/>
        <end position="932"/>
    </location>
</feature>
<dbReference type="GO" id="GO:0005524">
    <property type="term" value="F:ATP binding"/>
    <property type="evidence" value="ECO:0007669"/>
    <property type="project" value="UniProtKB-UniRule"/>
</dbReference>
<evidence type="ECO:0000256" key="4">
    <source>
        <dbReference type="ARBA" id="ARBA00022840"/>
    </source>
</evidence>